<dbReference type="AlphaFoldDB" id="A0A2I1CMY1"/>
<dbReference type="Proteomes" id="UP000234474">
    <property type="component" value="Unassembled WGS sequence"/>
</dbReference>
<organism evidence="1 2">
    <name type="scientific">Aspergillus novofumigatus (strain IBT 16806)</name>
    <dbReference type="NCBI Taxonomy" id="1392255"/>
    <lineage>
        <taxon>Eukaryota</taxon>
        <taxon>Fungi</taxon>
        <taxon>Dikarya</taxon>
        <taxon>Ascomycota</taxon>
        <taxon>Pezizomycotina</taxon>
        <taxon>Eurotiomycetes</taxon>
        <taxon>Eurotiomycetidae</taxon>
        <taxon>Eurotiales</taxon>
        <taxon>Aspergillaceae</taxon>
        <taxon>Aspergillus</taxon>
        <taxon>Aspergillus subgen. Fumigati</taxon>
    </lineage>
</organism>
<dbReference type="GeneID" id="36538856"/>
<name>A0A2I1CMY1_ASPN1</name>
<reference evidence="2" key="1">
    <citation type="journal article" date="2018" name="Proc. Natl. Acad. Sci. U.S.A.">
        <title>Linking secondary metabolites to gene clusters through genome sequencing of six diverse Aspergillus species.</title>
        <authorList>
            <person name="Kaerboelling I."/>
            <person name="Vesth T.C."/>
            <person name="Frisvad J.C."/>
            <person name="Nybo J.L."/>
            <person name="Theobald S."/>
            <person name="Kuo A."/>
            <person name="Bowyer P."/>
            <person name="Matsuda Y."/>
            <person name="Mondo S."/>
            <person name="Lyhne E.K."/>
            <person name="Kogle M.E."/>
            <person name="Clum A."/>
            <person name="Lipzen A."/>
            <person name="Salamov A."/>
            <person name="Ngan C.Y."/>
            <person name="Daum C."/>
            <person name="Chiniquy J."/>
            <person name="Barry K."/>
            <person name="LaButti K."/>
            <person name="Haridas S."/>
            <person name="Simmons B.A."/>
            <person name="Magnuson J.K."/>
            <person name="Mortensen U.H."/>
            <person name="Larsen T.O."/>
            <person name="Grigoriev I.V."/>
            <person name="Baker S.E."/>
            <person name="Andersen M.R."/>
        </authorList>
    </citation>
    <scope>NUCLEOTIDE SEQUENCE [LARGE SCALE GENOMIC DNA]</scope>
    <source>
        <strain evidence="2">IBT 16806</strain>
    </source>
</reference>
<accession>A0A2I1CMY1</accession>
<sequence>MERVSQKVDEGEPGVLVSTVQSLVGHWKLKQHFFSEQDHLSEYDLRFRDAPIPCRASFSFTIFS</sequence>
<dbReference type="VEuPathDB" id="FungiDB:P174DRAFT_509096"/>
<proteinExistence type="predicted"/>
<gene>
    <name evidence="1" type="ORF">P174DRAFT_509096</name>
</gene>
<protein>
    <submittedName>
        <fullName evidence="1">Uncharacterized protein</fullName>
    </submittedName>
</protein>
<comment type="caution">
    <text evidence="1">The sequence shown here is derived from an EMBL/GenBank/DDBJ whole genome shotgun (WGS) entry which is preliminary data.</text>
</comment>
<evidence type="ECO:0000313" key="1">
    <source>
        <dbReference type="EMBL" id="PKX98976.1"/>
    </source>
</evidence>
<keyword evidence="2" id="KW-1185">Reference proteome</keyword>
<evidence type="ECO:0000313" key="2">
    <source>
        <dbReference type="Proteomes" id="UP000234474"/>
    </source>
</evidence>
<dbReference type="EMBL" id="MSZS01000001">
    <property type="protein sequence ID" value="PKX98976.1"/>
    <property type="molecule type" value="Genomic_DNA"/>
</dbReference>
<dbReference type="RefSeq" id="XP_024687571.1">
    <property type="nucleotide sequence ID" value="XM_024831519.1"/>
</dbReference>